<organism evidence="1 2">
    <name type="scientific">Phytophthora nicotianae CJ01A1</name>
    <dbReference type="NCBI Taxonomy" id="1317063"/>
    <lineage>
        <taxon>Eukaryota</taxon>
        <taxon>Sar</taxon>
        <taxon>Stramenopiles</taxon>
        <taxon>Oomycota</taxon>
        <taxon>Peronosporomycetes</taxon>
        <taxon>Peronosporales</taxon>
        <taxon>Peronosporaceae</taxon>
        <taxon>Phytophthora</taxon>
    </lineage>
</organism>
<dbReference type="Proteomes" id="UP000018958">
    <property type="component" value="Unassembled WGS sequence"/>
</dbReference>
<comment type="caution">
    <text evidence="1">The sequence shown here is derived from an EMBL/GenBank/DDBJ whole genome shotgun (WGS) entry which is preliminary data.</text>
</comment>
<reference evidence="1 2" key="1">
    <citation type="submission" date="2013-11" db="EMBL/GenBank/DDBJ databases">
        <title>The Genome Sequence of Phytophthora parasitica CJ01A1.</title>
        <authorList>
            <consortium name="The Broad Institute Genomics Platform"/>
            <person name="Russ C."/>
            <person name="Tyler B."/>
            <person name="Panabieres F."/>
            <person name="Shan W."/>
            <person name="Tripathy S."/>
            <person name="Grunwald N."/>
            <person name="Machado M."/>
            <person name="Johnson C.S."/>
            <person name="Walker B."/>
            <person name="Young S.K."/>
            <person name="Zeng Q."/>
            <person name="Gargeya S."/>
            <person name="Fitzgerald M."/>
            <person name="Haas B."/>
            <person name="Abouelleil A."/>
            <person name="Allen A.W."/>
            <person name="Alvarado L."/>
            <person name="Arachchi H.M."/>
            <person name="Berlin A.M."/>
            <person name="Chapman S.B."/>
            <person name="Gainer-Dewar J."/>
            <person name="Goldberg J."/>
            <person name="Griggs A."/>
            <person name="Gujja S."/>
            <person name="Hansen M."/>
            <person name="Howarth C."/>
            <person name="Imamovic A."/>
            <person name="Ireland A."/>
            <person name="Larimer J."/>
            <person name="McCowan C."/>
            <person name="Murphy C."/>
            <person name="Pearson M."/>
            <person name="Poon T.W."/>
            <person name="Priest M."/>
            <person name="Roberts A."/>
            <person name="Saif S."/>
            <person name="Shea T."/>
            <person name="Sisk P."/>
            <person name="Sykes S."/>
            <person name="Wortman J."/>
            <person name="Nusbaum C."/>
            <person name="Birren B."/>
        </authorList>
    </citation>
    <scope>NUCLEOTIDE SEQUENCE [LARGE SCALE GENOMIC DNA]</scope>
    <source>
        <strain evidence="1 2">CJ01A1</strain>
    </source>
</reference>
<dbReference type="EMBL" id="ANIX01000139">
    <property type="protein sequence ID" value="ETP26764.1"/>
    <property type="molecule type" value="Genomic_DNA"/>
</dbReference>
<protein>
    <submittedName>
        <fullName evidence="1">Uncharacterized protein</fullName>
    </submittedName>
</protein>
<sequence length="105" mass="12169">MVLYHSYCENARRGLQQNCICMYRHSRRLLLARKLMSAGKSRTFEMQVAIEWFRNWSDSLFGNKARLNFSSCDPNSLLTLTLLTSLSTYRRSPVLTNALASINCR</sequence>
<evidence type="ECO:0000313" key="2">
    <source>
        <dbReference type="Proteomes" id="UP000018958"/>
    </source>
</evidence>
<proteinExistence type="predicted"/>
<name>W2XXW4_PHYNI</name>
<dbReference type="AlphaFoldDB" id="W2XXW4"/>
<accession>W2XXW4</accession>
<gene>
    <name evidence="1" type="ORF">F441_00631</name>
</gene>
<evidence type="ECO:0000313" key="1">
    <source>
        <dbReference type="EMBL" id="ETP26764.1"/>
    </source>
</evidence>